<keyword evidence="2" id="KW-1185">Reference proteome</keyword>
<gene>
    <name evidence="1" type="ORF">SAMN05421841_2507</name>
</gene>
<sequence>MGKDFIFNNLKYFNPFLNQKICKTEVLQILDNKRKNDFI</sequence>
<evidence type="ECO:0000313" key="2">
    <source>
        <dbReference type="Proteomes" id="UP000199469"/>
    </source>
</evidence>
<accession>A0A1I0REY4</accession>
<name>A0A1I0REY4_9FLAO</name>
<dbReference type="Proteomes" id="UP000199469">
    <property type="component" value="Unassembled WGS sequence"/>
</dbReference>
<proteinExistence type="predicted"/>
<evidence type="ECO:0000313" key="1">
    <source>
        <dbReference type="EMBL" id="SEW38788.1"/>
    </source>
</evidence>
<dbReference type="AlphaFoldDB" id="A0A1I0REY4"/>
<organism evidence="1 2">
    <name type="scientific">Chryseobacterium wanjuense</name>
    <dbReference type="NCBI Taxonomy" id="356305"/>
    <lineage>
        <taxon>Bacteria</taxon>
        <taxon>Pseudomonadati</taxon>
        <taxon>Bacteroidota</taxon>
        <taxon>Flavobacteriia</taxon>
        <taxon>Flavobacteriales</taxon>
        <taxon>Weeksellaceae</taxon>
        <taxon>Chryseobacterium group</taxon>
        <taxon>Chryseobacterium</taxon>
    </lineage>
</organism>
<reference evidence="2" key="1">
    <citation type="submission" date="2016-10" db="EMBL/GenBank/DDBJ databases">
        <authorList>
            <person name="Varghese N."/>
            <person name="Submissions S."/>
        </authorList>
    </citation>
    <scope>NUCLEOTIDE SEQUENCE [LARGE SCALE GENOMIC DNA]</scope>
    <source>
        <strain evidence="2">DSM 17724</strain>
    </source>
</reference>
<protein>
    <submittedName>
        <fullName evidence="1">Uncharacterized protein</fullName>
    </submittedName>
</protein>
<dbReference type="EMBL" id="FOIU01000002">
    <property type="protein sequence ID" value="SEW38788.1"/>
    <property type="molecule type" value="Genomic_DNA"/>
</dbReference>